<dbReference type="EMBL" id="CAJPVJ010011116">
    <property type="protein sequence ID" value="CAG2173625.1"/>
    <property type="molecule type" value="Genomic_DNA"/>
</dbReference>
<gene>
    <name evidence="2" type="ORF">ONB1V03_LOCUS13075</name>
</gene>
<keyword evidence="1" id="KW-0732">Signal</keyword>
<dbReference type="AlphaFoldDB" id="A0A7R9MB60"/>
<evidence type="ECO:0000313" key="3">
    <source>
        <dbReference type="Proteomes" id="UP000728032"/>
    </source>
</evidence>
<reference evidence="2" key="1">
    <citation type="submission" date="2020-11" db="EMBL/GenBank/DDBJ databases">
        <authorList>
            <person name="Tran Van P."/>
        </authorList>
    </citation>
    <scope>NUCLEOTIDE SEQUENCE</scope>
</reference>
<sequence>MYIKVTQALFLALVCIQIINANPADPKADCVGTWFMKLDKTACKCGYYTGTHCGNRKDKPGDIVDLGAVLTGNCYPNAYYHCKDAFAPAQLKSYCTGPNGCVAKSKLGDDNCGTAF</sequence>
<dbReference type="EMBL" id="OC925941">
    <property type="protein sequence ID" value="CAD7656438.1"/>
    <property type="molecule type" value="Genomic_DNA"/>
</dbReference>
<dbReference type="Proteomes" id="UP000728032">
    <property type="component" value="Unassembled WGS sequence"/>
</dbReference>
<evidence type="ECO:0000256" key="1">
    <source>
        <dbReference type="SAM" id="SignalP"/>
    </source>
</evidence>
<accession>A0A7R9MB60</accession>
<name>A0A7R9MB60_9ACAR</name>
<keyword evidence="3" id="KW-1185">Reference proteome</keyword>
<organism evidence="2">
    <name type="scientific">Oppiella nova</name>
    <dbReference type="NCBI Taxonomy" id="334625"/>
    <lineage>
        <taxon>Eukaryota</taxon>
        <taxon>Metazoa</taxon>
        <taxon>Ecdysozoa</taxon>
        <taxon>Arthropoda</taxon>
        <taxon>Chelicerata</taxon>
        <taxon>Arachnida</taxon>
        <taxon>Acari</taxon>
        <taxon>Acariformes</taxon>
        <taxon>Sarcoptiformes</taxon>
        <taxon>Oribatida</taxon>
        <taxon>Brachypylina</taxon>
        <taxon>Oppioidea</taxon>
        <taxon>Oppiidae</taxon>
        <taxon>Oppiella</taxon>
    </lineage>
</organism>
<evidence type="ECO:0000313" key="2">
    <source>
        <dbReference type="EMBL" id="CAD7656438.1"/>
    </source>
</evidence>
<feature type="signal peptide" evidence="1">
    <location>
        <begin position="1"/>
        <end position="21"/>
    </location>
</feature>
<protein>
    <submittedName>
        <fullName evidence="2">Uncharacterized protein</fullName>
    </submittedName>
</protein>
<proteinExistence type="predicted"/>
<feature type="chain" id="PRO_5036403628" evidence="1">
    <location>
        <begin position="22"/>
        <end position="116"/>
    </location>
</feature>